<keyword evidence="1" id="KW-0560">Oxidoreductase</keyword>
<evidence type="ECO:0000313" key="4">
    <source>
        <dbReference type="EMBL" id="MDR7320429.1"/>
    </source>
</evidence>
<protein>
    <submittedName>
        <fullName evidence="4">2-polyprenyl-6-methoxyphenol hydroxylase-like FAD-dependent oxidoreductase</fullName>
    </submittedName>
</protein>
<gene>
    <name evidence="4" type="ORF">J2S44_000679</name>
</gene>
<dbReference type="PANTHER" id="PTHR13789:SF309">
    <property type="entry name" value="PUTATIVE (AFU_ORTHOLOGUE AFUA_6G14510)-RELATED"/>
    <property type="match status" value="1"/>
</dbReference>
<evidence type="ECO:0000313" key="5">
    <source>
        <dbReference type="Proteomes" id="UP001183629"/>
    </source>
</evidence>
<dbReference type="Gene3D" id="3.50.50.60">
    <property type="entry name" value="FAD/NAD(P)-binding domain"/>
    <property type="match status" value="1"/>
</dbReference>
<dbReference type="Proteomes" id="UP001183629">
    <property type="component" value="Unassembled WGS sequence"/>
</dbReference>
<name>A0AAE4CT70_9ACTN</name>
<evidence type="ECO:0000256" key="1">
    <source>
        <dbReference type="ARBA" id="ARBA00023002"/>
    </source>
</evidence>
<dbReference type="PANTHER" id="PTHR13789">
    <property type="entry name" value="MONOOXYGENASE"/>
    <property type="match status" value="1"/>
</dbReference>
<keyword evidence="2" id="KW-0503">Monooxygenase</keyword>
<organism evidence="4 5">
    <name type="scientific">Catenuloplanes niger</name>
    <dbReference type="NCBI Taxonomy" id="587534"/>
    <lineage>
        <taxon>Bacteria</taxon>
        <taxon>Bacillati</taxon>
        <taxon>Actinomycetota</taxon>
        <taxon>Actinomycetes</taxon>
        <taxon>Micromonosporales</taxon>
        <taxon>Micromonosporaceae</taxon>
        <taxon>Catenuloplanes</taxon>
    </lineage>
</organism>
<dbReference type="InterPro" id="IPR050493">
    <property type="entry name" value="FAD-dep_Monooxygenase_BioMet"/>
</dbReference>
<evidence type="ECO:0000256" key="2">
    <source>
        <dbReference type="ARBA" id="ARBA00023033"/>
    </source>
</evidence>
<sequence>MERTQALIIGGGVAGAATALALHRAGIASAVFEAHRSGGDDAGAFLTVMANGMAALDSIGAAQAVIEASHPARAVALFDAAGRRLGERPIEGPARTMRRAALYRVLQEQVAAHGIPIHHGRRLTGATAGLDARATDGGTAAGVRAGFEDGGAAEGTFLVGADGIHSRVRGLIDPDAPRPRFTGRHVVYGYADGNPGDVPPDTYHMISGGRASFGCTAPGDGRTWWFARIPGAPGGGGATPAGWRELALAAFRDDATPAAAIIAATGAEVVGGDSYDIPTTPRWHDGRMVLTGDAAHAASPAAAQGASMALADAVALAAALTAHGDDLPAAFAAYELRRRAETEETVAASARLNAR</sequence>
<dbReference type="SUPFAM" id="SSF51905">
    <property type="entry name" value="FAD/NAD(P)-binding domain"/>
    <property type="match status" value="1"/>
</dbReference>
<accession>A0AAE4CT70</accession>
<proteinExistence type="predicted"/>
<dbReference type="GO" id="GO:0071949">
    <property type="term" value="F:FAD binding"/>
    <property type="evidence" value="ECO:0007669"/>
    <property type="project" value="InterPro"/>
</dbReference>
<dbReference type="InterPro" id="IPR002938">
    <property type="entry name" value="FAD-bd"/>
</dbReference>
<evidence type="ECO:0000259" key="3">
    <source>
        <dbReference type="Pfam" id="PF01494"/>
    </source>
</evidence>
<reference evidence="4 5" key="1">
    <citation type="submission" date="2023-07" db="EMBL/GenBank/DDBJ databases">
        <title>Sequencing the genomes of 1000 actinobacteria strains.</title>
        <authorList>
            <person name="Klenk H.-P."/>
        </authorList>
    </citation>
    <scope>NUCLEOTIDE SEQUENCE [LARGE SCALE GENOMIC DNA]</scope>
    <source>
        <strain evidence="4 5">DSM 44711</strain>
    </source>
</reference>
<dbReference type="InterPro" id="IPR036188">
    <property type="entry name" value="FAD/NAD-bd_sf"/>
</dbReference>
<dbReference type="Pfam" id="PF01494">
    <property type="entry name" value="FAD_binding_3"/>
    <property type="match status" value="1"/>
</dbReference>
<dbReference type="PRINTS" id="PR00420">
    <property type="entry name" value="RNGMNOXGNASE"/>
</dbReference>
<dbReference type="GO" id="GO:0004497">
    <property type="term" value="F:monooxygenase activity"/>
    <property type="evidence" value="ECO:0007669"/>
    <property type="project" value="UniProtKB-KW"/>
</dbReference>
<dbReference type="AlphaFoldDB" id="A0AAE4CT70"/>
<dbReference type="RefSeq" id="WP_310408929.1">
    <property type="nucleotide sequence ID" value="NZ_JAVDYC010000001.1"/>
</dbReference>
<comment type="caution">
    <text evidence="4">The sequence shown here is derived from an EMBL/GenBank/DDBJ whole genome shotgun (WGS) entry which is preliminary data.</text>
</comment>
<dbReference type="EMBL" id="JAVDYC010000001">
    <property type="protein sequence ID" value="MDR7320429.1"/>
    <property type="molecule type" value="Genomic_DNA"/>
</dbReference>
<keyword evidence="5" id="KW-1185">Reference proteome</keyword>
<feature type="domain" description="FAD-binding" evidence="3">
    <location>
        <begin position="3"/>
        <end position="347"/>
    </location>
</feature>